<keyword evidence="1" id="KW-0614">Plasmid</keyword>
<geneLocation type="plasmid" evidence="1">
    <name>pGUE-NDM</name>
</geneLocation>
<dbReference type="EMBL" id="JQ364967">
    <property type="protein sequence ID" value="AFI72812.1"/>
    <property type="molecule type" value="Genomic_DNA"/>
</dbReference>
<dbReference type="AlphaFoldDB" id="I1WZS9"/>
<gene>
    <name evidence="1" type="primary">trbD</name>
</gene>
<dbReference type="NCBIfam" id="NF010282">
    <property type="entry name" value="PRK13724.1-4"/>
    <property type="match status" value="1"/>
</dbReference>
<accession>I1WZS9</accession>
<sequence length="136" mass="14863">MRKTLPCREKSGNALFIFLMTEQTETTEIKMNMRNINVITALSVPGKTVSDDFIHAVLSNCATRIVLPAPEKFGSESLPDNFNMAAVGVMKKGMSMSLFSSPGHIVVAGQSGGGKSVPVKELIDRIIQKYKEPFDE</sequence>
<organism evidence="1">
    <name type="scientific">Escherichia coli</name>
    <dbReference type="NCBI Taxonomy" id="562"/>
    <lineage>
        <taxon>Bacteria</taxon>
        <taxon>Pseudomonadati</taxon>
        <taxon>Pseudomonadota</taxon>
        <taxon>Gammaproteobacteria</taxon>
        <taxon>Enterobacterales</taxon>
        <taxon>Enterobacteriaceae</taxon>
        <taxon>Escherichia</taxon>
    </lineage>
</organism>
<evidence type="ECO:0000313" key="1">
    <source>
        <dbReference type="EMBL" id="AFI72812.1"/>
    </source>
</evidence>
<name>I1WZS9_ECOLX</name>
<reference evidence="1" key="1">
    <citation type="journal article" date="2012" name="PLoS ONE">
        <title>Characterization of an IncFII Plasmid Encoding NDM-1 from Escherichia coli ST131.</title>
        <authorList>
            <person name="Bonnin R.A."/>
            <person name="Poirel L."/>
            <person name="Carattoli A."/>
            <person name="Nordmann P."/>
        </authorList>
    </citation>
    <scope>NUCLEOTIDE SEQUENCE</scope>
    <source>
        <strain evidence="1">GUE</strain>
        <plasmid evidence="1">pGUE-NDM</plasmid>
    </source>
</reference>
<dbReference type="NCBIfam" id="NF010280">
    <property type="entry name" value="PRK13724.1-2"/>
    <property type="match status" value="1"/>
</dbReference>
<dbReference type="InterPro" id="IPR024396">
    <property type="entry name" value="Conjug_TrbD_put"/>
</dbReference>
<dbReference type="Pfam" id="PF10894">
    <property type="entry name" value="DUF2689"/>
    <property type="match status" value="1"/>
</dbReference>
<proteinExistence type="predicted"/>
<protein>
    <submittedName>
        <fullName evidence="1">TrbD</fullName>
    </submittedName>
</protein>